<evidence type="ECO:0000313" key="1">
    <source>
        <dbReference type="EMBL" id="CAB5222202.1"/>
    </source>
</evidence>
<organism evidence="1">
    <name type="scientific">uncultured Caudovirales phage</name>
    <dbReference type="NCBI Taxonomy" id="2100421"/>
    <lineage>
        <taxon>Viruses</taxon>
        <taxon>Duplodnaviria</taxon>
        <taxon>Heunggongvirae</taxon>
        <taxon>Uroviricota</taxon>
        <taxon>Caudoviricetes</taxon>
        <taxon>Peduoviridae</taxon>
        <taxon>Maltschvirus</taxon>
        <taxon>Maltschvirus maltsch</taxon>
    </lineage>
</organism>
<reference evidence="1" key="1">
    <citation type="submission" date="2020-05" db="EMBL/GenBank/DDBJ databases">
        <authorList>
            <person name="Chiriac C."/>
            <person name="Salcher M."/>
            <person name="Ghai R."/>
            <person name="Kavagutti S V."/>
        </authorList>
    </citation>
    <scope>NUCLEOTIDE SEQUENCE</scope>
</reference>
<proteinExistence type="predicted"/>
<name>A0A6J7WZP2_9CAUD</name>
<sequence>MDNEQMLKVQNHSTRQYRNCYKWIEQQLANAGEFGDVEIRKAMAIGIAQKCAEIEMTLEDYLLLRVEIRSSIDFA</sequence>
<gene>
    <name evidence="1" type="ORF">UFOVP364_22</name>
</gene>
<accession>A0A6J7WZP2</accession>
<protein>
    <submittedName>
        <fullName evidence="1">Uncharacterized protein</fullName>
    </submittedName>
</protein>
<dbReference type="EMBL" id="LR798297">
    <property type="protein sequence ID" value="CAB5222202.1"/>
    <property type="molecule type" value="Genomic_DNA"/>
</dbReference>